<dbReference type="EMBL" id="OZ034817">
    <property type="protein sequence ID" value="CAL1382502.1"/>
    <property type="molecule type" value="Genomic_DNA"/>
</dbReference>
<dbReference type="Gene3D" id="2.60.40.790">
    <property type="match status" value="1"/>
</dbReference>
<dbReference type="SUPFAM" id="SSF49764">
    <property type="entry name" value="HSP20-like chaperones"/>
    <property type="match status" value="1"/>
</dbReference>
<gene>
    <name evidence="3" type="ORF">LTRI10_LOCUS23823</name>
</gene>
<keyword evidence="4" id="KW-1185">Reference proteome</keyword>
<dbReference type="InterPro" id="IPR008978">
    <property type="entry name" value="HSP20-like_chaperone"/>
</dbReference>
<dbReference type="GO" id="GO:0006950">
    <property type="term" value="P:response to stress"/>
    <property type="evidence" value="ECO:0007669"/>
    <property type="project" value="UniProtKB-ARBA"/>
</dbReference>
<dbReference type="PANTHER" id="PTHR12356:SF22">
    <property type="entry name" value="PROTEIN BOBBER 2-LIKE"/>
    <property type="match status" value="1"/>
</dbReference>
<feature type="region of interest" description="Disordered" evidence="1">
    <location>
        <begin position="1"/>
        <end position="50"/>
    </location>
</feature>
<proteinExistence type="predicted"/>
<dbReference type="Pfam" id="PF04969">
    <property type="entry name" value="CS"/>
    <property type="match status" value="1"/>
</dbReference>
<reference evidence="3 4" key="1">
    <citation type="submission" date="2024-04" db="EMBL/GenBank/DDBJ databases">
        <authorList>
            <person name="Fracassetti M."/>
        </authorList>
    </citation>
    <scope>NUCLEOTIDE SEQUENCE [LARGE SCALE GENOMIC DNA]</scope>
</reference>
<dbReference type="GO" id="GO:0006457">
    <property type="term" value="P:protein folding"/>
    <property type="evidence" value="ECO:0007669"/>
    <property type="project" value="TreeGrafter"/>
</dbReference>
<dbReference type="InterPro" id="IPR037898">
    <property type="entry name" value="NudC_fam"/>
</dbReference>
<dbReference type="Proteomes" id="UP001497516">
    <property type="component" value="Chromosome 4"/>
</dbReference>
<evidence type="ECO:0000313" key="4">
    <source>
        <dbReference type="Proteomes" id="UP001497516"/>
    </source>
</evidence>
<dbReference type="AlphaFoldDB" id="A0AAV2E9L6"/>
<dbReference type="GO" id="GO:0005737">
    <property type="term" value="C:cytoplasm"/>
    <property type="evidence" value="ECO:0007669"/>
    <property type="project" value="TreeGrafter"/>
</dbReference>
<dbReference type="InterPro" id="IPR007052">
    <property type="entry name" value="CS_dom"/>
</dbReference>
<evidence type="ECO:0000259" key="2">
    <source>
        <dbReference type="Pfam" id="PF04969"/>
    </source>
</evidence>
<dbReference type="PANTHER" id="PTHR12356">
    <property type="entry name" value="NUCLEAR MOVEMENT PROTEIN NUDC"/>
    <property type="match status" value="1"/>
</dbReference>
<organism evidence="3 4">
    <name type="scientific">Linum trigynum</name>
    <dbReference type="NCBI Taxonomy" id="586398"/>
    <lineage>
        <taxon>Eukaryota</taxon>
        <taxon>Viridiplantae</taxon>
        <taxon>Streptophyta</taxon>
        <taxon>Embryophyta</taxon>
        <taxon>Tracheophyta</taxon>
        <taxon>Spermatophyta</taxon>
        <taxon>Magnoliopsida</taxon>
        <taxon>eudicotyledons</taxon>
        <taxon>Gunneridae</taxon>
        <taxon>Pentapetalae</taxon>
        <taxon>rosids</taxon>
        <taxon>fabids</taxon>
        <taxon>Malpighiales</taxon>
        <taxon>Linaceae</taxon>
        <taxon>Linum</taxon>
    </lineage>
</organism>
<evidence type="ECO:0000313" key="3">
    <source>
        <dbReference type="EMBL" id="CAL1382502.1"/>
    </source>
</evidence>
<dbReference type="GO" id="GO:0051082">
    <property type="term" value="F:unfolded protein binding"/>
    <property type="evidence" value="ECO:0007669"/>
    <property type="project" value="TreeGrafter"/>
</dbReference>
<protein>
    <recommendedName>
        <fullName evidence="2">CS domain-containing protein</fullName>
    </recommendedName>
</protein>
<feature type="compositionally biased region" description="Basic and acidic residues" evidence="1">
    <location>
        <begin position="24"/>
        <end position="35"/>
    </location>
</feature>
<feature type="domain" description="CS" evidence="2">
    <location>
        <begin position="50"/>
        <end position="77"/>
    </location>
</feature>
<sequence length="77" mass="8324">MAILEETQPEQTQNSPPPPSNLPQEKKNQAAEEKPTALLPNSGNGLDLDKYSWGQSLQEVAITVPVPPGTKSRQISC</sequence>
<feature type="compositionally biased region" description="Low complexity" evidence="1">
    <location>
        <begin position="1"/>
        <end position="14"/>
    </location>
</feature>
<name>A0AAV2E9L6_9ROSI</name>
<evidence type="ECO:0000256" key="1">
    <source>
        <dbReference type="SAM" id="MobiDB-lite"/>
    </source>
</evidence>
<accession>A0AAV2E9L6</accession>